<dbReference type="CDD" id="cd08267">
    <property type="entry name" value="MDR1"/>
    <property type="match status" value="1"/>
</dbReference>
<sequence length="322" mass="34650">MKASVHKKYGSPEVMELSEVEKPVPKDDEVLVKVYATTATTGDCRVRRADPFAVRFFYGMKKPKLGILGAEFSGEVEAAGKNVQTFKTGDLVFGGTGTSLGANAEYVCLKEKGALAPKPSNMTFEEAASVPFGATTSLYFLSDKGHIQKGQSVLIYGSSGSLGTYAVQLAKALGTDVTAVCSTRNIELVKSLGADRVIDYTQEDFTKSGAAYDLIFDTVGKTSFSQCRRLLKEKGVYLAAVAGVPQYARMLSTSVRGGKKLKSGVAPMRKEDLLYLKELIESGKVKSVIDRRYPLDQVAAAHSYVETGHKQGNVVITLIPSN</sequence>
<keyword evidence="3" id="KW-1185">Reference proteome</keyword>
<dbReference type="InterPro" id="IPR011032">
    <property type="entry name" value="GroES-like_sf"/>
</dbReference>
<evidence type="ECO:0000313" key="3">
    <source>
        <dbReference type="Proteomes" id="UP001172055"/>
    </source>
</evidence>
<dbReference type="EMBL" id="JAUJWV010000001">
    <property type="protein sequence ID" value="MDN7240566.1"/>
    <property type="molecule type" value="Genomic_DNA"/>
</dbReference>
<reference evidence="2 3" key="1">
    <citation type="submission" date="2023-06" db="EMBL/GenBank/DDBJ databases">
        <title>Novel species in genus Planococcus.</title>
        <authorList>
            <person name="Ning S."/>
        </authorList>
    </citation>
    <scope>NUCLEOTIDE SEQUENCE [LARGE SCALE GENOMIC DNA]</scope>
    <source>
        <strain evidence="2 3">N028</strain>
    </source>
</reference>
<gene>
    <name evidence="2" type="ORF">QWY14_02135</name>
</gene>
<dbReference type="Proteomes" id="UP001172055">
    <property type="component" value="Unassembled WGS sequence"/>
</dbReference>
<accession>A0ABT8MY56</accession>
<dbReference type="Pfam" id="PF13602">
    <property type="entry name" value="ADH_zinc_N_2"/>
    <property type="match status" value="1"/>
</dbReference>
<feature type="domain" description="Enoyl reductase (ER)" evidence="1">
    <location>
        <begin position="10"/>
        <end position="316"/>
    </location>
</feature>
<dbReference type="RefSeq" id="WP_301722468.1">
    <property type="nucleotide sequence ID" value="NZ_JAUJWV010000001.1"/>
</dbReference>
<dbReference type="Pfam" id="PF08240">
    <property type="entry name" value="ADH_N"/>
    <property type="match status" value="1"/>
</dbReference>
<dbReference type="PANTHER" id="PTHR44013">
    <property type="entry name" value="ZINC-TYPE ALCOHOL DEHYDROGENASE-LIKE PROTEIN C16A3.02C"/>
    <property type="match status" value="1"/>
</dbReference>
<dbReference type="SMART" id="SM00829">
    <property type="entry name" value="PKS_ER"/>
    <property type="match status" value="1"/>
</dbReference>
<dbReference type="SUPFAM" id="SSF51735">
    <property type="entry name" value="NAD(P)-binding Rossmann-fold domains"/>
    <property type="match status" value="1"/>
</dbReference>
<name>A0ABT8MY56_9BACL</name>
<dbReference type="SUPFAM" id="SSF50129">
    <property type="entry name" value="GroES-like"/>
    <property type="match status" value="1"/>
</dbReference>
<comment type="caution">
    <text evidence="2">The sequence shown here is derived from an EMBL/GenBank/DDBJ whole genome shotgun (WGS) entry which is preliminary data.</text>
</comment>
<dbReference type="Gene3D" id="3.90.180.10">
    <property type="entry name" value="Medium-chain alcohol dehydrogenases, catalytic domain"/>
    <property type="match status" value="1"/>
</dbReference>
<dbReference type="Gene3D" id="3.40.50.720">
    <property type="entry name" value="NAD(P)-binding Rossmann-like Domain"/>
    <property type="match status" value="1"/>
</dbReference>
<proteinExistence type="predicted"/>
<dbReference type="InterPro" id="IPR013154">
    <property type="entry name" value="ADH-like_N"/>
</dbReference>
<evidence type="ECO:0000313" key="2">
    <source>
        <dbReference type="EMBL" id="MDN7240566.1"/>
    </source>
</evidence>
<protein>
    <submittedName>
        <fullName evidence="2">NAD(P)-dependent alcohol dehydrogenase</fullName>
    </submittedName>
</protein>
<organism evidence="2 3">
    <name type="scientific">Planococcus shixiaomingii</name>
    <dbReference type="NCBI Taxonomy" id="3058393"/>
    <lineage>
        <taxon>Bacteria</taxon>
        <taxon>Bacillati</taxon>
        <taxon>Bacillota</taxon>
        <taxon>Bacilli</taxon>
        <taxon>Bacillales</taxon>
        <taxon>Caryophanaceae</taxon>
        <taxon>Planococcus</taxon>
    </lineage>
</organism>
<dbReference type="InterPro" id="IPR052733">
    <property type="entry name" value="Chloroplast_QOR"/>
</dbReference>
<dbReference type="PANTHER" id="PTHR44013:SF1">
    <property type="entry name" value="ZINC-TYPE ALCOHOL DEHYDROGENASE-LIKE PROTEIN C16A3.02C"/>
    <property type="match status" value="1"/>
</dbReference>
<evidence type="ECO:0000259" key="1">
    <source>
        <dbReference type="SMART" id="SM00829"/>
    </source>
</evidence>
<dbReference type="InterPro" id="IPR036291">
    <property type="entry name" value="NAD(P)-bd_dom_sf"/>
</dbReference>
<dbReference type="InterPro" id="IPR020843">
    <property type="entry name" value="ER"/>
</dbReference>